<dbReference type="Proteomes" id="UP000500741">
    <property type="component" value="Chromosome"/>
</dbReference>
<protein>
    <recommendedName>
        <fullName evidence="3">SF3 helicase domain-containing protein</fullName>
    </recommendedName>
</protein>
<dbReference type="InterPro" id="IPR045455">
    <property type="entry name" value="NrS-1_pol-like_helicase"/>
</dbReference>
<dbReference type="Gene3D" id="3.40.50.300">
    <property type="entry name" value="P-loop containing nucleotide triphosphate hydrolases"/>
    <property type="match status" value="1"/>
</dbReference>
<evidence type="ECO:0000313" key="4">
    <source>
        <dbReference type="EMBL" id="QIL49886.1"/>
    </source>
</evidence>
<dbReference type="Pfam" id="PF19263">
    <property type="entry name" value="DUF5906"/>
    <property type="match status" value="1"/>
</dbReference>
<evidence type="ECO:0000256" key="2">
    <source>
        <dbReference type="ARBA" id="ARBA00022840"/>
    </source>
</evidence>
<keyword evidence="2" id="KW-0067">ATP-binding</keyword>
<reference evidence="4 5" key="1">
    <citation type="submission" date="2020-03" db="EMBL/GenBank/DDBJ databases">
        <title>Weissella sp. nov., isolated from Cybister lewisianus.</title>
        <authorList>
            <person name="Hyun D.-W."/>
            <person name="Bae J.-W."/>
        </authorList>
    </citation>
    <scope>NUCLEOTIDE SEQUENCE [LARGE SCALE GENOMIC DNA]</scope>
    <source>
        <strain evidence="4 5">HDW19</strain>
    </source>
</reference>
<dbReference type="KEGG" id="wco:G7084_00230"/>
<evidence type="ECO:0000256" key="1">
    <source>
        <dbReference type="ARBA" id="ARBA00022741"/>
    </source>
</evidence>
<evidence type="ECO:0000259" key="3">
    <source>
        <dbReference type="PROSITE" id="PS51206"/>
    </source>
</evidence>
<accession>A0A6G8AY08</accession>
<dbReference type="InterPro" id="IPR014015">
    <property type="entry name" value="Helicase_SF3_DNA-vir"/>
</dbReference>
<sequence>MSNDGLARFNENAIIPWNINDTQLSPAQFVSNIPWLDWTTTGKEGDVKYKVSSVEKFAIWYSEQAESLIKNENGYIWNGSYWKQVKPSEVINNLNVSIISITDRLSVSQTKKRELQRDVKEYLVGLGRTFDDSIKTKYVAFKNATLTLETGMLDKPDKNQNIIGGFDFEVSDDDRLPETWIKYVKYMFGNNDRIFWAWLGYGFYNDMRWWQGALFLLDPVGGTGKTYLVSKIAKALFGEERVGAFKLKNLQAGNARFETARFIGKAIMVDDDATKVRFKEDDVFKAVTGGGLSPVERKGIDGTDYMITAKIIANVNEMPIFNSGGAITRRLHIIKTIAPMADKAEIDKRNRMFPEDELQEEIPLLIPYAVEMFQRAMAEDWKIEDDISEDMVATDPFDLWHKTLESGEFKAHDLYNSYTDFFESLNIGEDAKPMTLTAWGRKMSNWHKKIKHRSGVMYQL</sequence>
<feature type="domain" description="SF3 helicase" evidence="3">
    <location>
        <begin position="190"/>
        <end position="353"/>
    </location>
</feature>
<dbReference type="PROSITE" id="PS51206">
    <property type="entry name" value="SF3_HELICASE_1"/>
    <property type="match status" value="1"/>
</dbReference>
<proteinExistence type="predicted"/>
<evidence type="ECO:0000313" key="5">
    <source>
        <dbReference type="Proteomes" id="UP000500741"/>
    </source>
</evidence>
<dbReference type="AlphaFoldDB" id="A0A6G8AY08"/>
<dbReference type="RefSeq" id="WP_166008952.1">
    <property type="nucleotide sequence ID" value="NZ_CP049888.1"/>
</dbReference>
<keyword evidence="5" id="KW-1185">Reference proteome</keyword>
<gene>
    <name evidence="4" type="ORF">G7084_00230</name>
</gene>
<name>A0A6G8AY08_9LACO</name>
<keyword evidence="1" id="KW-0547">Nucleotide-binding</keyword>
<dbReference type="GO" id="GO:0005524">
    <property type="term" value="F:ATP binding"/>
    <property type="evidence" value="ECO:0007669"/>
    <property type="project" value="UniProtKB-KW"/>
</dbReference>
<dbReference type="SUPFAM" id="SSF52540">
    <property type="entry name" value="P-loop containing nucleoside triphosphate hydrolases"/>
    <property type="match status" value="1"/>
</dbReference>
<organism evidence="4 5">
    <name type="scientific">Weissella coleopterorum</name>
    <dbReference type="NCBI Taxonomy" id="2714949"/>
    <lineage>
        <taxon>Bacteria</taxon>
        <taxon>Bacillati</taxon>
        <taxon>Bacillota</taxon>
        <taxon>Bacilli</taxon>
        <taxon>Lactobacillales</taxon>
        <taxon>Lactobacillaceae</taxon>
        <taxon>Weissella</taxon>
    </lineage>
</organism>
<dbReference type="InterPro" id="IPR027417">
    <property type="entry name" value="P-loop_NTPase"/>
</dbReference>
<dbReference type="EMBL" id="CP049888">
    <property type="protein sequence ID" value="QIL49886.1"/>
    <property type="molecule type" value="Genomic_DNA"/>
</dbReference>